<dbReference type="RefSeq" id="WP_012993547.1">
    <property type="nucleotide sequence ID" value="NZ_NBZD01000001.1"/>
</dbReference>
<keyword evidence="4" id="KW-1003">Cell membrane</keyword>
<dbReference type="GO" id="GO:0005886">
    <property type="term" value="C:plasma membrane"/>
    <property type="evidence" value="ECO:0007669"/>
    <property type="project" value="UniProtKB-SubCell"/>
</dbReference>
<evidence type="ECO:0008006" key="12">
    <source>
        <dbReference type="Google" id="ProtNLM"/>
    </source>
</evidence>
<feature type="region of interest" description="Disordered" evidence="8">
    <location>
        <begin position="414"/>
        <end position="467"/>
    </location>
</feature>
<organism evidence="10 11">
    <name type="scientific">Mageeibacillus indolicus</name>
    <dbReference type="NCBI Taxonomy" id="884684"/>
    <lineage>
        <taxon>Bacteria</taxon>
        <taxon>Bacillati</taxon>
        <taxon>Bacillota</taxon>
        <taxon>Clostridia</taxon>
        <taxon>Eubacteriales</taxon>
        <taxon>Oscillospiraceae</taxon>
        <taxon>Mageeibacillus</taxon>
    </lineage>
</organism>
<dbReference type="PANTHER" id="PTHR21716">
    <property type="entry name" value="TRANSMEMBRANE PROTEIN"/>
    <property type="match status" value="1"/>
</dbReference>
<feature type="transmembrane region" description="Helical" evidence="9">
    <location>
        <begin position="38"/>
        <end position="57"/>
    </location>
</feature>
<dbReference type="Pfam" id="PF01594">
    <property type="entry name" value="AI-2E_transport"/>
    <property type="match status" value="1"/>
</dbReference>
<evidence type="ECO:0000256" key="3">
    <source>
        <dbReference type="ARBA" id="ARBA00022448"/>
    </source>
</evidence>
<feature type="transmembrane region" description="Helical" evidence="9">
    <location>
        <begin position="12"/>
        <end position="32"/>
    </location>
</feature>
<feature type="transmembrane region" description="Helical" evidence="9">
    <location>
        <begin position="243"/>
        <end position="263"/>
    </location>
</feature>
<accession>A0A2J8B454</accession>
<keyword evidence="7 9" id="KW-0472">Membrane</keyword>
<feature type="transmembrane region" description="Helical" evidence="9">
    <location>
        <begin position="188"/>
        <end position="206"/>
    </location>
</feature>
<feature type="transmembrane region" description="Helical" evidence="9">
    <location>
        <begin position="310"/>
        <end position="329"/>
    </location>
</feature>
<evidence type="ECO:0000313" key="11">
    <source>
        <dbReference type="Proteomes" id="UP000236394"/>
    </source>
</evidence>
<gene>
    <name evidence="10" type="ORF">B7R76_01355</name>
</gene>
<evidence type="ECO:0000256" key="4">
    <source>
        <dbReference type="ARBA" id="ARBA00022475"/>
    </source>
</evidence>
<sequence>MNISRITFRRLLVLISFSILFYVCVQNIGSVVDFLRKVIIIVRPVALGLILAFILNVPMKAAEKYLFEKPLCLHDTTKPRLMKLAAVLKRPLCLLLALCLVFAMMAVVALFVIPVVAETISELISGIPAFAKRLEFKVNELATNNPRIVETLETLQIDWRELTEQAVGLMRTQAAGLLKHILSAGSDLVSGLTTFLVALVLAIYILSSKENLQRQMLKLLRALASDKRYDSILSVFKLANATFSAYVSGQFLEACLLGLATYIGMTILKLPFSGLIGVVVTIFAMIPIVGSFISVAVGTLLTVIEDPGKALIFFIFFIVLQQIEGNFIYPHVVGKSVKLSGLWVLVAISIGGSLGGIAGILVSIPTFSVLYSLIGQWVNRCLLRKEMNGLPMRWFDRTMNFFADVSQEMDKPITDGVGTKQDNIATTSNDTGVKNHAATTQDDRGKDGTSLSVTSNTGTNSTKSKNK</sequence>
<evidence type="ECO:0000256" key="1">
    <source>
        <dbReference type="ARBA" id="ARBA00004651"/>
    </source>
</evidence>
<evidence type="ECO:0000313" key="10">
    <source>
        <dbReference type="EMBL" id="PNH19560.1"/>
    </source>
</evidence>
<proteinExistence type="inferred from homology"/>
<evidence type="ECO:0000256" key="6">
    <source>
        <dbReference type="ARBA" id="ARBA00022989"/>
    </source>
</evidence>
<dbReference type="GO" id="GO:0055085">
    <property type="term" value="P:transmembrane transport"/>
    <property type="evidence" value="ECO:0007669"/>
    <property type="project" value="TreeGrafter"/>
</dbReference>
<dbReference type="EMBL" id="NBZD01000001">
    <property type="protein sequence ID" value="PNH19560.1"/>
    <property type="molecule type" value="Genomic_DNA"/>
</dbReference>
<feature type="transmembrane region" description="Helical" evidence="9">
    <location>
        <begin position="92"/>
        <end position="113"/>
    </location>
</feature>
<dbReference type="AlphaFoldDB" id="A0A2J8B454"/>
<evidence type="ECO:0000256" key="7">
    <source>
        <dbReference type="ARBA" id="ARBA00023136"/>
    </source>
</evidence>
<protein>
    <recommendedName>
        <fullName evidence="12">AI-2E family transporter</fullName>
    </recommendedName>
</protein>
<keyword evidence="3" id="KW-0813">Transport</keyword>
<dbReference type="InterPro" id="IPR002549">
    <property type="entry name" value="AI-2E-like"/>
</dbReference>
<reference evidence="11" key="1">
    <citation type="submission" date="2017-04" db="EMBL/GenBank/DDBJ databases">
        <authorList>
            <person name="Bumgarner R.E."/>
            <person name="Fredricks D.N."/>
            <person name="Srinivasan S."/>
        </authorList>
    </citation>
    <scope>NUCLEOTIDE SEQUENCE [LARGE SCALE GENOMIC DNA]</scope>
    <source>
        <strain evidence="11">KA00405</strain>
    </source>
</reference>
<dbReference type="Proteomes" id="UP000236394">
    <property type="component" value="Unassembled WGS sequence"/>
</dbReference>
<feature type="compositionally biased region" description="Polar residues" evidence="8">
    <location>
        <begin position="420"/>
        <end position="440"/>
    </location>
</feature>
<name>A0A2J8B454_9FIRM</name>
<feature type="compositionally biased region" description="Low complexity" evidence="8">
    <location>
        <begin position="449"/>
        <end position="467"/>
    </location>
</feature>
<feature type="transmembrane region" description="Helical" evidence="9">
    <location>
        <begin position="275"/>
        <end position="303"/>
    </location>
</feature>
<dbReference type="OMA" id="NWDNGAN"/>
<comment type="caution">
    <text evidence="10">The sequence shown here is derived from an EMBL/GenBank/DDBJ whole genome shotgun (WGS) entry which is preliminary data.</text>
</comment>
<feature type="transmembrane region" description="Helical" evidence="9">
    <location>
        <begin position="341"/>
        <end position="374"/>
    </location>
</feature>
<evidence type="ECO:0000256" key="5">
    <source>
        <dbReference type="ARBA" id="ARBA00022692"/>
    </source>
</evidence>
<evidence type="ECO:0000256" key="2">
    <source>
        <dbReference type="ARBA" id="ARBA00009773"/>
    </source>
</evidence>
<keyword evidence="5 9" id="KW-0812">Transmembrane</keyword>
<comment type="subcellular location">
    <subcellularLocation>
        <location evidence="1">Cell membrane</location>
        <topology evidence="1">Multi-pass membrane protein</topology>
    </subcellularLocation>
</comment>
<dbReference type="PANTHER" id="PTHR21716:SF53">
    <property type="entry name" value="PERMEASE PERM-RELATED"/>
    <property type="match status" value="1"/>
</dbReference>
<keyword evidence="6 9" id="KW-1133">Transmembrane helix</keyword>
<evidence type="ECO:0000256" key="8">
    <source>
        <dbReference type="SAM" id="MobiDB-lite"/>
    </source>
</evidence>
<evidence type="ECO:0000256" key="9">
    <source>
        <dbReference type="SAM" id="Phobius"/>
    </source>
</evidence>
<comment type="similarity">
    <text evidence="2">Belongs to the autoinducer-2 exporter (AI-2E) (TC 2.A.86) family.</text>
</comment>